<keyword evidence="2" id="KW-1185">Reference proteome</keyword>
<dbReference type="EMBL" id="BMQC01000003">
    <property type="protein sequence ID" value="GGK22811.1"/>
    <property type="molecule type" value="Genomic_DNA"/>
</dbReference>
<comment type="caution">
    <text evidence="1">The sequence shown here is derived from an EMBL/GenBank/DDBJ whole genome shotgun (WGS) entry which is preliminary data.</text>
</comment>
<reference evidence="1" key="2">
    <citation type="submission" date="2020-09" db="EMBL/GenBank/DDBJ databases">
        <authorList>
            <person name="Sun Q."/>
            <person name="Ohkuma M."/>
        </authorList>
    </citation>
    <scope>NUCLEOTIDE SEQUENCE</scope>
    <source>
        <strain evidence="1">JCM 3091</strain>
    </source>
</reference>
<evidence type="ECO:0000313" key="1">
    <source>
        <dbReference type="EMBL" id="GGK22811.1"/>
    </source>
</evidence>
<name>A0A8J3FG30_9ACTN</name>
<dbReference type="AlphaFoldDB" id="A0A8J3FG30"/>
<sequence>MAAAAAGDHQHEGRVLIGGLAAPQTIGYGTCYYAGAVLPTPLAAELNTSTASVTGAFTASILTRAALAVPVGRWLHRRGGRTPMTAGSATAASLDEAAFAVVINTTPPHGSCWGDPNL</sequence>
<dbReference type="InterPro" id="IPR036259">
    <property type="entry name" value="MFS_trans_sf"/>
</dbReference>
<dbReference type="RefSeq" id="WP_189113369.1">
    <property type="nucleotide sequence ID" value="NZ_BMQC01000003.1"/>
</dbReference>
<gene>
    <name evidence="1" type="ORF">GCM10010124_14210</name>
</gene>
<protein>
    <submittedName>
        <fullName evidence="1">Uncharacterized protein</fullName>
    </submittedName>
</protein>
<proteinExistence type="predicted"/>
<dbReference type="Proteomes" id="UP000662200">
    <property type="component" value="Unassembled WGS sequence"/>
</dbReference>
<dbReference type="SUPFAM" id="SSF103473">
    <property type="entry name" value="MFS general substrate transporter"/>
    <property type="match status" value="1"/>
</dbReference>
<reference evidence="1" key="1">
    <citation type="journal article" date="2014" name="Int. J. Syst. Evol. Microbiol.">
        <title>Complete genome sequence of Corynebacterium casei LMG S-19264T (=DSM 44701T), isolated from a smear-ripened cheese.</title>
        <authorList>
            <consortium name="US DOE Joint Genome Institute (JGI-PGF)"/>
            <person name="Walter F."/>
            <person name="Albersmeier A."/>
            <person name="Kalinowski J."/>
            <person name="Ruckert C."/>
        </authorList>
    </citation>
    <scope>NUCLEOTIDE SEQUENCE</scope>
    <source>
        <strain evidence="1">JCM 3091</strain>
    </source>
</reference>
<organism evidence="1 2">
    <name type="scientific">Pilimelia terevasa</name>
    <dbReference type="NCBI Taxonomy" id="53372"/>
    <lineage>
        <taxon>Bacteria</taxon>
        <taxon>Bacillati</taxon>
        <taxon>Actinomycetota</taxon>
        <taxon>Actinomycetes</taxon>
        <taxon>Micromonosporales</taxon>
        <taxon>Micromonosporaceae</taxon>
        <taxon>Pilimelia</taxon>
    </lineage>
</organism>
<accession>A0A8J3FG30</accession>
<evidence type="ECO:0000313" key="2">
    <source>
        <dbReference type="Proteomes" id="UP000662200"/>
    </source>
</evidence>